<evidence type="ECO:0000256" key="1">
    <source>
        <dbReference type="SAM" id="MobiDB-lite"/>
    </source>
</evidence>
<reference evidence="2 3" key="1">
    <citation type="journal article" date="2021" name="Elife">
        <title>Chloroplast acquisition without the gene transfer in kleptoplastic sea slugs, Plakobranchus ocellatus.</title>
        <authorList>
            <person name="Maeda T."/>
            <person name="Takahashi S."/>
            <person name="Yoshida T."/>
            <person name="Shimamura S."/>
            <person name="Takaki Y."/>
            <person name="Nagai Y."/>
            <person name="Toyoda A."/>
            <person name="Suzuki Y."/>
            <person name="Arimoto A."/>
            <person name="Ishii H."/>
            <person name="Satoh N."/>
            <person name="Nishiyama T."/>
            <person name="Hasebe M."/>
            <person name="Maruyama T."/>
            <person name="Minagawa J."/>
            <person name="Obokata J."/>
            <person name="Shigenobu S."/>
        </authorList>
    </citation>
    <scope>NUCLEOTIDE SEQUENCE [LARGE SCALE GENOMIC DNA]</scope>
</reference>
<protein>
    <submittedName>
        <fullName evidence="2">Uncharacterized protein</fullName>
    </submittedName>
</protein>
<name>A0AAV4I0K3_9GAST</name>
<feature type="region of interest" description="Disordered" evidence="1">
    <location>
        <begin position="1"/>
        <end position="38"/>
    </location>
</feature>
<gene>
    <name evidence="2" type="ORF">ElyMa_006484700</name>
</gene>
<dbReference type="Proteomes" id="UP000762676">
    <property type="component" value="Unassembled WGS sequence"/>
</dbReference>
<feature type="compositionally biased region" description="Acidic residues" evidence="1">
    <location>
        <begin position="7"/>
        <end position="38"/>
    </location>
</feature>
<dbReference type="EMBL" id="BMAT01013024">
    <property type="protein sequence ID" value="GFS04019.1"/>
    <property type="molecule type" value="Genomic_DNA"/>
</dbReference>
<evidence type="ECO:0000313" key="2">
    <source>
        <dbReference type="EMBL" id="GFS04019.1"/>
    </source>
</evidence>
<proteinExistence type="predicted"/>
<sequence>MQGNKDDGDDDIEDDGDDDDDDDDDDADGDDDDDDDDDDTIILGFGLKNFCSIRSKIRVMTVMAMKKIIQSMIEMRM</sequence>
<accession>A0AAV4I0K3</accession>
<keyword evidence="3" id="KW-1185">Reference proteome</keyword>
<dbReference type="AlphaFoldDB" id="A0AAV4I0K3"/>
<evidence type="ECO:0000313" key="3">
    <source>
        <dbReference type="Proteomes" id="UP000762676"/>
    </source>
</evidence>
<comment type="caution">
    <text evidence="2">The sequence shown here is derived from an EMBL/GenBank/DDBJ whole genome shotgun (WGS) entry which is preliminary data.</text>
</comment>
<organism evidence="2 3">
    <name type="scientific">Elysia marginata</name>
    <dbReference type="NCBI Taxonomy" id="1093978"/>
    <lineage>
        <taxon>Eukaryota</taxon>
        <taxon>Metazoa</taxon>
        <taxon>Spiralia</taxon>
        <taxon>Lophotrochozoa</taxon>
        <taxon>Mollusca</taxon>
        <taxon>Gastropoda</taxon>
        <taxon>Heterobranchia</taxon>
        <taxon>Euthyneura</taxon>
        <taxon>Panpulmonata</taxon>
        <taxon>Sacoglossa</taxon>
        <taxon>Placobranchoidea</taxon>
        <taxon>Plakobranchidae</taxon>
        <taxon>Elysia</taxon>
    </lineage>
</organism>